<dbReference type="Proteomes" id="UP001519460">
    <property type="component" value="Unassembled WGS sequence"/>
</dbReference>
<evidence type="ECO:0000313" key="1">
    <source>
        <dbReference type="EMBL" id="KAK7474584.1"/>
    </source>
</evidence>
<accession>A0ABD0JIC2</accession>
<name>A0ABD0JIC2_9CAEN</name>
<evidence type="ECO:0000313" key="2">
    <source>
        <dbReference type="Proteomes" id="UP001519460"/>
    </source>
</evidence>
<reference evidence="1 2" key="1">
    <citation type="journal article" date="2023" name="Sci. Data">
        <title>Genome assembly of the Korean intertidal mud-creeper Batillaria attramentaria.</title>
        <authorList>
            <person name="Patra A.K."/>
            <person name="Ho P.T."/>
            <person name="Jun S."/>
            <person name="Lee S.J."/>
            <person name="Kim Y."/>
            <person name="Won Y.J."/>
        </authorList>
    </citation>
    <scope>NUCLEOTIDE SEQUENCE [LARGE SCALE GENOMIC DNA]</scope>
    <source>
        <strain evidence="1">Wonlab-2016</strain>
    </source>
</reference>
<comment type="caution">
    <text evidence="1">The sequence shown here is derived from an EMBL/GenBank/DDBJ whole genome shotgun (WGS) entry which is preliminary data.</text>
</comment>
<sequence length="135" mass="15335">MIRHDNTLTSSYCYLSSENSTLTFRLYFLSSTLSSIIHTLTGHTRTPEITGQPVFSIQNPSSVIVRPGNPVMSFPPNSDPETLYKGLTTKAQLTVCCNGYVAIEMSFPRLEIQILKERMRLTMTEQMLFLTDFSW</sequence>
<dbReference type="EMBL" id="JACVVK020000432">
    <property type="protein sequence ID" value="KAK7474584.1"/>
    <property type="molecule type" value="Genomic_DNA"/>
</dbReference>
<gene>
    <name evidence="1" type="ORF">BaRGS_00034168</name>
</gene>
<protein>
    <submittedName>
        <fullName evidence="1">Uncharacterized protein</fullName>
    </submittedName>
</protein>
<proteinExistence type="predicted"/>
<dbReference type="AlphaFoldDB" id="A0ABD0JIC2"/>
<organism evidence="1 2">
    <name type="scientific">Batillaria attramentaria</name>
    <dbReference type="NCBI Taxonomy" id="370345"/>
    <lineage>
        <taxon>Eukaryota</taxon>
        <taxon>Metazoa</taxon>
        <taxon>Spiralia</taxon>
        <taxon>Lophotrochozoa</taxon>
        <taxon>Mollusca</taxon>
        <taxon>Gastropoda</taxon>
        <taxon>Caenogastropoda</taxon>
        <taxon>Sorbeoconcha</taxon>
        <taxon>Cerithioidea</taxon>
        <taxon>Batillariidae</taxon>
        <taxon>Batillaria</taxon>
    </lineage>
</organism>
<keyword evidence="2" id="KW-1185">Reference proteome</keyword>